<evidence type="ECO:0000256" key="1">
    <source>
        <dbReference type="SAM" id="MobiDB-lite"/>
    </source>
</evidence>
<dbReference type="EMBL" id="JAIFRP010000003">
    <property type="protein sequence ID" value="KAK2588605.1"/>
    <property type="molecule type" value="Genomic_DNA"/>
</dbReference>
<gene>
    <name evidence="2" type="ORF">KPH14_006374</name>
</gene>
<feature type="compositionally biased region" description="Polar residues" evidence="1">
    <location>
        <begin position="275"/>
        <end position="284"/>
    </location>
</feature>
<reference evidence="2" key="1">
    <citation type="submission" date="2021-08" db="EMBL/GenBank/DDBJ databases">
        <authorList>
            <person name="Misof B."/>
            <person name="Oliver O."/>
            <person name="Podsiadlowski L."/>
            <person name="Donath A."/>
            <person name="Peters R."/>
            <person name="Mayer C."/>
            <person name="Rust J."/>
            <person name="Gunkel S."/>
            <person name="Lesny P."/>
            <person name="Martin S."/>
            <person name="Oeyen J.P."/>
            <person name="Petersen M."/>
            <person name="Panagiotis P."/>
            <person name="Wilbrandt J."/>
            <person name="Tanja T."/>
        </authorList>
    </citation>
    <scope>NUCLEOTIDE SEQUENCE</scope>
    <source>
        <strain evidence="2">GBR_01_08_01A</strain>
        <tissue evidence="2">Thorax + abdomen</tissue>
    </source>
</reference>
<organism evidence="2 3">
    <name type="scientific">Odynerus spinipes</name>
    <dbReference type="NCBI Taxonomy" id="1348599"/>
    <lineage>
        <taxon>Eukaryota</taxon>
        <taxon>Metazoa</taxon>
        <taxon>Ecdysozoa</taxon>
        <taxon>Arthropoda</taxon>
        <taxon>Hexapoda</taxon>
        <taxon>Insecta</taxon>
        <taxon>Pterygota</taxon>
        <taxon>Neoptera</taxon>
        <taxon>Endopterygota</taxon>
        <taxon>Hymenoptera</taxon>
        <taxon>Apocrita</taxon>
        <taxon>Aculeata</taxon>
        <taxon>Vespoidea</taxon>
        <taxon>Vespidae</taxon>
        <taxon>Eumeninae</taxon>
        <taxon>Odynerus</taxon>
    </lineage>
</organism>
<feature type="compositionally biased region" description="Basic and acidic residues" evidence="1">
    <location>
        <begin position="126"/>
        <end position="144"/>
    </location>
</feature>
<comment type="caution">
    <text evidence="2">The sequence shown here is derived from an EMBL/GenBank/DDBJ whole genome shotgun (WGS) entry which is preliminary data.</text>
</comment>
<sequence>MPQNLIETFARGLLDQIVFDAFDEVKTQVTEEVSEPHTQHNNIYMEYNERDEKEVTERMIHDLQDIQIGDSSYVLSPSLLHTERQVRRTACFVDNASIDDSDDVVEMSGIQGQGDVESIAYDAESAESKRTEPTTTSHRREKEQSGTSETTKVSINLLHRMIEELETVTEETTTNPGDIRKPDERSKEEIAMWEETEEKLIRIIEGTEESPENIIEESRSIKQFAEEDREELKSSMLMSGASSSRNLSFDEVFIEETTSDCPPQRTFTDDIEVSQIFSEGTTSEMETEAKSKKNKKGKKESLGRRLKRFFLRSLKREKH</sequence>
<feature type="region of interest" description="Disordered" evidence="1">
    <location>
        <begin position="273"/>
        <end position="304"/>
    </location>
</feature>
<feature type="region of interest" description="Disordered" evidence="1">
    <location>
        <begin position="122"/>
        <end position="150"/>
    </location>
</feature>
<dbReference type="AlphaFoldDB" id="A0AAD9VWR5"/>
<reference evidence="2" key="2">
    <citation type="journal article" date="2023" name="Commun. Biol.">
        <title>Intrasexual cuticular hydrocarbon dimorphism in a wasp sheds light on hydrocarbon biosynthesis genes in Hymenoptera.</title>
        <authorList>
            <person name="Moris V.C."/>
            <person name="Podsiadlowski L."/>
            <person name="Martin S."/>
            <person name="Oeyen J.P."/>
            <person name="Donath A."/>
            <person name="Petersen M."/>
            <person name="Wilbrandt J."/>
            <person name="Misof B."/>
            <person name="Liedtke D."/>
            <person name="Thamm M."/>
            <person name="Scheiner R."/>
            <person name="Schmitt T."/>
            <person name="Niehuis O."/>
        </authorList>
    </citation>
    <scope>NUCLEOTIDE SEQUENCE</scope>
    <source>
        <strain evidence="2">GBR_01_08_01A</strain>
    </source>
</reference>
<evidence type="ECO:0000313" key="2">
    <source>
        <dbReference type="EMBL" id="KAK2588605.1"/>
    </source>
</evidence>
<keyword evidence="3" id="KW-1185">Reference proteome</keyword>
<name>A0AAD9VWR5_9HYME</name>
<proteinExistence type="predicted"/>
<accession>A0AAD9VWR5</accession>
<dbReference type="Proteomes" id="UP001258017">
    <property type="component" value="Unassembled WGS sequence"/>
</dbReference>
<feature type="compositionally biased region" description="Basic residues" evidence="1">
    <location>
        <begin position="292"/>
        <end position="304"/>
    </location>
</feature>
<evidence type="ECO:0000313" key="3">
    <source>
        <dbReference type="Proteomes" id="UP001258017"/>
    </source>
</evidence>
<protein>
    <submittedName>
        <fullName evidence="2">Uncharacterized protein</fullName>
    </submittedName>
</protein>